<evidence type="ECO:0000313" key="1">
    <source>
        <dbReference type="EMBL" id="CAG8848640.1"/>
    </source>
</evidence>
<organism evidence="1 2">
    <name type="scientific">Racocetra persica</name>
    <dbReference type="NCBI Taxonomy" id="160502"/>
    <lineage>
        <taxon>Eukaryota</taxon>
        <taxon>Fungi</taxon>
        <taxon>Fungi incertae sedis</taxon>
        <taxon>Mucoromycota</taxon>
        <taxon>Glomeromycotina</taxon>
        <taxon>Glomeromycetes</taxon>
        <taxon>Diversisporales</taxon>
        <taxon>Gigasporaceae</taxon>
        <taxon>Racocetra</taxon>
    </lineage>
</organism>
<accession>A0ACA9STI8</accession>
<dbReference type="Proteomes" id="UP000789920">
    <property type="component" value="Unassembled WGS sequence"/>
</dbReference>
<proteinExistence type="predicted"/>
<dbReference type="EMBL" id="CAJVQC010161698">
    <property type="protein sequence ID" value="CAG8848640.1"/>
    <property type="molecule type" value="Genomic_DNA"/>
</dbReference>
<evidence type="ECO:0000313" key="2">
    <source>
        <dbReference type="Proteomes" id="UP000789920"/>
    </source>
</evidence>
<protein>
    <submittedName>
        <fullName evidence="1">31770_t:CDS:1</fullName>
    </submittedName>
</protein>
<gene>
    <name evidence="1" type="ORF">RPERSI_LOCUS35221</name>
</gene>
<keyword evidence="2" id="KW-1185">Reference proteome</keyword>
<reference evidence="1" key="1">
    <citation type="submission" date="2021-06" db="EMBL/GenBank/DDBJ databases">
        <authorList>
            <person name="Kallberg Y."/>
            <person name="Tangrot J."/>
            <person name="Rosling A."/>
        </authorList>
    </citation>
    <scope>NUCLEOTIDE SEQUENCE</scope>
    <source>
        <strain evidence="1">MA461A</strain>
    </source>
</reference>
<comment type="caution">
    <text evidence="1">The sequence shown here is derived from an EMBL/GenBank/DDBJ whole genome shotgun (WGS) entry which is preliminary data.</text>
</comment>
<sequence length="49" mass="5644">LILFDTLIENKDKTPDMGRHSFPVLSQKFLVDEKYQFVRELGQGAYGVV</sequence>
<name>A0ACA9STI8_9GLOM</name>
<feature type="non-terminal residue" evidence="1">
    <location>
        <position position="1"/>
    </location>
</feature>
<feature type="non-terminal residue" evidence="1">
    <location>
        <position position="49"/>
    </location>
</feature>